<feature type="region of interest" description="Disordered" evidence="1">
    <location>
        <begin position="41"/>
        <end position="66"/>
    </location>
</feature>
<evidence type="ECO:0000313" key="2">
    <source>
        <dbReference type="EMBL" id="CAD2192081.1"/>
    </source>
</evidence>
<gene>
    <name evidence="2" type="ORF">MENT_LOCUS44951</name>
</gene>
<accession>A0A6V7WYF7</accession>
<name>A0A6V7WYF7_MELEN</name>
<reference evidence="2 3" key="1">
    <citation type="submission" date="2020-08" db="EMBL/GenBank/DDBJ databases">
        <authorList>
            <person name="Koutsovoulos G."/>
            <person name="Danchin GJ E."/>
        </authorList>
    </citation>
    <scope>NUCLEOTIDE SEQUENCE [LARGE SCALE GENOMIC DNA]</scope>
</reference>
<protein>
    <submittedName>
        <fullName evidence="2">Uncharacterized protein</fullName>
    </submittedName>
</protein>
<dbReference type="EMBL" id="CAJEWN010000920">
    <property type="protein sequence ID" value="CAD2192081.1"/>
    <property type="molecule type" value="Genomic_DNA"/>
</dbReference>
<sequence>MVGRFFQVISIVYLQNKSGQIKVRFGPRQYGWRIFSLEPPPHLNKNSLLSRPASSSMRDRRNNYTM</sequence>
<feature type="compositionally biased region" description="Polar residues" evidence="1">
    <location>
        <begin position="44"/>
        <end position="56"/>
    </location>
</feature>
<dbReference type="AlphaFoldDB" id="A0A6V7WYF7"/>
<evidence type="ECO:0000313" key="3">
    <source>
        <dbReference type="Proteomes" id="UP000580250"/>
    </source>
</evidence>
<organism evidence="2 3">
    <name type="scientific">Meloidogyne enterolobii</name>
    <name type="common">Root-knot nematode worm</name>
    <name type="synonym">Meloidogyne mayaguensis</name>
    <dbReference type="NCBI Taxonomy" id="390850"/>
    <lineage>
        <taxon>Eukaryota</taxon>
        <taxon>Metazoa</taxon>
        <taxon>Ecdysozoa</taxon>
        <taxon>Nematoda</taxon>
        <taxon>Chromadorea</taxon>
        <taxon>Rhabditida</taxon>
        <taxon>Tylenchina</taxon>
        <taxon>Tylenchomorpha</taxon>
        <taxon>Tylenchoidea</taxon>
        <taxon>Meloidogynidae</taxon>
        <taxon>Meloidogyninae</taxon>
        <taxon>Meloidogyne</taxon>
    </lineage>
</organism>
<feature type="compositionally biased region" description="Basic and acidic residues" evidence="1">
    <location>
        <begin position="57"/>
        <end position="66"/>
    </location>
</feature>
<dbReference type="Proteomes" id="UP000580250">
    <property type="component" value="Unassembled WGS sequence"/>
</dbReference>
<comment type="caution">
    <text evidence="2">The sequence shown here is derived from an EMBL/GenBank/DDBJ whole genome shotgun (WGS) entry which is preliminary data.</text>
</comment>
<evidence type="ECO:0000256" key="1">
    <source>
        <dbReference type="SAM" id="MobiDB-lite"/>
    </source>
</evidence>
<proteinExistence type="predicted"/>